<evidence type="ECO:0000313" key="1">
    <source>
        <dbReference type="EMBL" id="MCP1381906.1"/>
    </source>
</evidence>
<protein>
    <recommendedName>
        <fullName evidence="3">DUF5683 domain-containing protein</fullName>
    </recommendedName>
</protein>
<keyword evidence="2" id="KW-1185">Reference proteome</keyword>
<organism evidence="1 2">
    <name type="scientific">Runella salmonicolor</name>
    <dbReference type="NCBI Taxonomy" id="2950278"/>
    <lineage>
        <taxon>Bacteria</taxon>
        <taxon>Pseudomonadati</taxon>
        <taxon>Bacteroidota</taxon>
        <taxon>Cytophagia</taxon>
        <taxon>Cytophagales</taxon>
        <taxon>Spirosomataceae</taxon>
        <taxon>Runella</taxon>
    </lineage>
</organism>
<dbReference type="Proteomes" id="UP001204772">
    <property type="component" value="Unassembled WGS sequence"/>
</dbReference>
<proteinExistence type="predicted"/>
<accession>A0ABT1FJH6</accession>
<gene>
    <name evidence="1" type="ORF">NCI00_05690</name>
</gene>
<comment type="caution">
    <text evidence="1">The sequence shown here is derived from an EMBL/GenBank/DDBJ whole genome shotgun (WGS) entry which is preliminary data.</text>
</comment>
<dbReference type="RefSeq" id="WP_253525909.1">
    <property type="nucleotide sequence ID" value="NZ_JAMZEL010000001.1"/>
</dbReference>
<evidence type="ECO:0008006" key="3">
    <source>
        <dbReference type="Google" id="ProtNLM"/>
    </source>
</evidence>
<dbReference type="EMBL" id="JAMZEL010000001">
    <property type="protein sequence ID" value="MCP1381906.1"/>
    <property type="molecule type" value="Genomic_DNA"/>
</dbReference>
<name>A0ABT1FJH6_9BACT</name>
<evidence type="ECO:0000313" key="2">
    <source>
        <dbReference type="Proteomes" id="UP001204772"/>
    </source>
</evidence>
<sequence>MKKKWLVGILLLITSFVFTIKVNAQIPFIKKKPIKVDSALKITNGDDISDDRIEKNIITNIKIDVDTIKKFVKFQYKLLQNLKPKDSLYIIIKRSGKPDYHPTTKSLEGDVGTNIRNNDSNFFLWYPLKDTFQVAEPVDIVFKINKIDNKPFASKRISKKEIITYSRWAVSAALFTTTLAQGIPLSQEIKKFNNEPDPININQKKIYDNREAELKSQRSKLVRSWATYTGLSILGNLVPIFIKPLKLNSDINIHSNGTSISVSYNF</sequence>
<reference evidence="1 2" key="1">
    <citation type="submission" date="2022-06" db="EMBL/GenBank/DDBJ databases">
        <title>Runella sp. S5 genome sequencing.</title>
        <authorList>
            <person name="Park S."/>
        </authorList>
    </citation>
    <scope>NUCLEOTIDE SEQUENCE [LARGE SCALE GENOMIC DNA]</scope>
    <source>
        <strain evidence="1 2">S5</strain>
    </source>
</reference>